<accession>A0A540N9Z3</accession>
<comment type="caution">
    <text evidence="1">The sequence shown here is derived from an EMBL/GenBank/DDBJ whole genome shotgun (WGS) entry which is preliminary data.</text>
</comment>
<name>A0A540N9Z3_MALBA</name>
<dbReference type="EMBL" id="VIEB01000079">
    <property type="protein sequence ID" value="TQE07871.1"/>
    <property type="molecule type" value="Genomic_DNA"/>
</dbReference>
<protein>
    <submittedName>
        <fullName evidence="1">Uncharacterized protein</fullName>
    </submittedName>
</protein>
<proteinExistence type="predicted"/>
<gene>
    <name evidence="1" type="ORF">C1H46_006520</name>
</gene>
<dbReference type="AlphaFoldDB" id="A0A540N9Z3"/>
<dbReference type="Proteomes" id="UP000315295">
    <property type="component" value="Unassembled WGS sequence"/>
</dbReference>
<sequence>MQILATQLQTHCIRLAVPAPIIEIQTEIIVIAMPELIGSGTIVRIQIEILVEAIVDLRNHAELQILVMFQLGKVVEGIIVGTLKPD</sequence>
<keyword evidence="2" id="KW-1185">Reference proteome</keyword>
<evidence type="ECO:0000313" key="1">
    <source>
        <dbReference type="EMBL" id="TQE07871.1"/>
    </source>
</evidence>
<reference evidence="1 2" key="1">
    <citation type="journal article" date="2019" name="G3 (Bethesda)">
        <title>Sequencing of a Wild Apple (Malus baccata) Genome Unravels the Differences Between Cultivated and Wild Apple Species Regarding Disease Resistance and Cold Tolerance.</title>
        <authorList>
            <person name="Chen X."/>
        </authorList>
    </citation>
    <scope>NUCLEOTIDE SEQUENCE [LARGE SCALE GENOMIC DNA]</scope>
    <source>
        <strain evidence="2">cv. Shandingzi</strain>
        <tissue evidence="1">Leaves</tissue>
    </source>
</reference>
<evidence type="ECO:0000313" key="2">
    <source>
        <dbReference type="Proteomes" id="UP000315295"/>
    </source>
</evidence>
<organism evidence="1 2">
    <name type="scientific">Malus baccata</name>
    <name type="common">Siberian crab apple</name>
    <name type="synonym">Pyrus baccata</name>
    <dbReference type="NCBI Taxonomy" id="106549"/>
    <lineage>
        <taxon>Eukaryota</taxon>
        <taxon>Viridiplantae</taxon>
        <taxon>Streptophyta</taxon>
        <taxon>Embryophyta</taxon>
        <taxon>Tracheophyta</taxon>
        <taxon>Spermatophyta</taxon>
        <taxon>Magnoliopsida</taxon>
        <taxon>eudicotyledons</taxon>
        <taxon>Gunneridae</taxon>
        <taxon>Pentapetalae</taxon>
        <taxon>rosids</taxon>
        <taxon>fabids</taxon>
        <taxon>Rosales</taxon>
        <taxon>Rosaceae</taxon>
        <taxon>Amygdaloideae</taxon>
        <taxon>Maleae</taxon>
        <taxon>Malus</taxon>
    </lineage>
</organism>